<dbReference type="Proteomes" id="UP001222027">
    <property type="component" value="Unassembled WGS sequence"/>
</dbReference>
<protein>
    <recommendedName>
        <fullName evidence="4">AP2/ERF domain-containing protein</fullName>
    </recommendedName>
</protein>
<keyword evidence="3" id="KW-1185">Reference proteome</keyword>
<sequence>MTERKGSGSAGEKRYKGVRRRKWGRPPEPSTPPPSASAAAAPGSTSPTPPPPRITAGAQPLTHQQIQAAAARHAAAAPGPAQPPTPVDSPAASSPASDEFTAGSDDALDWSFMDPQMGAPLTFDGYFPAPLDDFMYDFSSSVPATPLDVADDHCGIDFGSNSFLWSF</sequence>
<evidence type="ECO:0008006" key="4">
    <source>
        <dbReference type="Google" id="ProtNLM"/>
    </source>
</evidence>
<comment type="caution">
    <text evidence="2">The sequence shown here is derived from an EMBL/GenBank/DDBJ whole genome shotgun (WGS) entry which is preliminary data.</text>
</comment>
<reference evidence="2 3" key="1">
    <citation type="submission" date="2022-12" db="EMBL/GenBank/DDBJ databases">
        <title>Chromosome-scale assembly of the Ensete ventricosum genome.</title>
        <authorList>
            <person name="Dussert Y."/>
            <person name="Stocks J."/>
            <person name="Wendawek A."/>
            <person name="Woldeyes F."/>
            <person name="Nichols R.A."/>
            <person name="Borrell J.S."/>
        </authorList>
    </citation>
    <scope>NUCLEOTIDE SEQUENCE [LARGE SCALE GENOMIC DNA]</scope>
    <source>
        <strain evidence="3">cv. Maze</strain>
        <tissue evidence="2">Seeds</tissue>
    </source>
</reference>
<dbReference type="AlphaFoldDB" id="A0AAV8RSZ5"/>
<proteinExistence type="predicted"/>
<name>A0AAV8RSZ5_ENSVE</name>
<feature type="compositionally biased region" description="Pro residues" evidence="1">
    <location>
        <begin position="26"/>
        <end position="35"/>
    </location>
</feature>
<feature type="compositionally biased region" description="Basic and acidic residues" evidence="1">
    <location>
        <begin position="1"/>
        <end position="15"/>
    </location>
</feature>
<evidence type="ECO:0000313" key="2">
    <source>
        <dbReference type="EMBL" id="KAJ8505558.1"/>
    </source>
</evidence>
<gene>
    <name evidence="2" type="ORF">OPV22_006444</name>
</gene>
<dbReference type="EMBL" id="JAQQAF010000002">
    <property type="protein sequence ID" value="KAJ8505558.1"/>
    <property type="molecule type" value="Genomic_DNA"/>
</dbReference>
<evidence type="ECO:0000256" key="1">
    <source>
        <dbReference type="SAM" id="MobiDB-lite"/>
    </source>
</evidence>
<accession>A0AAV8RSZ5</accession>
<feature type="compositionally biased region" description="Low complexity" evidence="1">
    <location>
        <begin position="36"/>
        <end position="46"/>
    </location>
</feature>
<organism evidence="2 3">
    <name type="scientific">Ensete ventricosum</name>
    <name type="common">Abyssinian banana</name>
    <name type="synonym">Musa ensete</name>
    <dbReference type="NCBI Taxonomy" id="4639"/>
    <lineage>
        <taxon>Eukaryota</taxon>
        <taxon>Viridiplantae</taxon>
        <taxon>Streptophyta</taxon>
        <taxon>Embryophyta</taxon>
        <taxon>Tracheophyta</taxon>
        <taxon>Spermatophyta</taxon>
        <taxon>Magnoliopsida</taxon>
        <taxon>Liliopsida</taxon>
        <taxon>Zingiberales</taxon>
        <taxon>Musaceae</taxon>
        <taxon>Ensete</taxon>
    </lineage>
</organism>
<feature type="compositionally biased region" description="Low complexity" evidence="1">
    <location>
        <begin position="88"/>
        <end position="97"/>
    </location>
</feature>
<feature type="compositionally biased region" description="Low complexity" evidence="1">
    <location>
        <begin position="64"/>
        <end position="79"/>
    </location>
</feature>
<evidence type="ECO:0000313" key="3">
    <source>
        <dbReference type="Proteomes" id="UP001222027"/>
    </source>
</evidence>
<feature type="region of interest" description="Disordered" evidence="1">
    <location>
        <begin position="1"/>
        <end position="108"/>
    </location>
</feature>